<dbReference type="PANTHER" id="PTHR44846:SF16">
    <property type="entry name" value="TRANSCRIPTIONAL REGULATOR PHNF-RELATED"/>
    <property type="match status" value="1"/>
</dbReference>
<evidence type="ECO:0000259" key="4">
    <source>
        <dbReference type="PROSITE" id="PS50949"/>
    </source>
</evidence>
<dbReference type="InterPro" id="IPR011663">
    <property type="entry name" value="UTRA"/>
</dbReference>
<dbReference type="SUPFAM" id="SSF64288">
    <property type="entry name" value="Chorismate lyase-like"/>
    <property type="match status" value="1"/>
</dbReference>
<dbReference type="OrthoDB" id="8584262at2"/>
<dbReference type="Pfam" id="PF00392">
    <property type="entry name" value="GntR"/>
    <property type="match status" value="1"/>
</dbReference>
<dbReference type="AlphaFoldDB" id="A0A1G7TGM7"/>
<organism evidence="5 6">
    <name type="scientific">Klenkia brasiliensis</name>
    <dbReference type="NCBI Taxonomy" id="333142"/>
    <lineage>
        <taxon>Bacteria</taxon>
        <taxon>Bacillati</taxon>
        <taxon>Actinomycetota</taxon>
        <taxon>Actinomycetes</taxon>
        <taxon>Geodermatophilales</taxon>
        <taxon>Geodermatophilaceae</taxon>
        <taxon>Klenkia</taxon>
    </lineage>
</organism>
<keyword evidence="6" id="KW-1185">Reference proteome</keyword>
<dbReference type="GO" id="GO:0003677">
    <property type="term" value="F:DNA binding"/>
    <property type="evidence" value="ECO:0007669"/>
    <property type="project" value="UniProtKB-KW"/>
</dbReference>
<dbReference type="PANTHER" id="PTHR44846">
    <property type="entry name" value="MANNOSYL-D-GLYCERATE TRANSPORT/METABOLISM SYSTEM REPRESSOR MNGR-RELATED"/>
    <property type="match status" value="1"/>
</dbReference>
<dbReference type="InterPro" id="IPR036388">
    <property type="entry name" value="WH-like_DNA-bd_sf"/>
</dbReference>
<dbReference type="InterPro" id="IPR000524">
    <property type="entry name" value="Tscrpt_reg_HTH_GntR"/>
</dbReference>
<dbReference type="GO" id="GO:0003700">
    <property type="term" value="F:DNA-binding transcription factor activity"/>
    <property type="evidence" value="ECO:0007669"/>
    <property type="project" value="InterPro"/>
</dbReference>
<feature type="domain" description="HTH gntR-type" evidence="4">
    <location>
        <begin position="14"/>
        <end position="82"/>
    </location>
</feature>
<dbReference type="PROSITE" id="PS50949">
    <property type="entry name" value="HTH_GNTR"/>
    <property type="match status" value="1"/>
</dbReference>
<evidence type="ECO:0000313" key="5">
    <source>
        <dbReference type="EMBL" id="SDG34517.1"/>
    </source>
</evidence>
<dbReference type="InterPro" id="IPR028978">
    <property type="entry name" value="Chorismate_lyase_/UTRA_dom_sf"/>
</dbReference>
<keyword evidence="3" id="KW-0804">Transcription</keyword>
<name>A0A1G7TGM7_9ACTN</name>
<accession>A0A1G7TGM7</accession>
<dbReference type="Gene3D" id="3.40.1410.10">
    <property type="entry name" value="Chorismate lyase-like"/>
    <property type="match status" value="1"/>
</dbReference>
<evidence type="ECO:0000256" key="2">
    <source>
        <dbReference type="ARBA" id="ARBA00023125"/>
    </source>
</evidence>
<dbReference type="PRINTS" id="PR00035">
    <property type="entry name" value="HTHGNTR"/>
</dbReference>
<gene>
    <name evidence="5" type="ORF">SAMN05660324_2474</name>
</gene>
<dbReference type="CDD" id="cd07377">
    <property type="entry name" value="WHTH_GntR"/>
    <property type="match status" value="1"/>
</dbReference>
<reference evidence="6" key="1">
    <citation type="submission" date="2016-10" db="EMBL/GenBank/DDBJ databases">
        <authorList>
            <person name="Varghese N."/>
            <person name="Submissions S."/>
        </authorList>
    </citation>
    <scope>NUCLEOTIDE SEQUENCE [LARGE SCALE GENOMIC DNA]</scope>
    <source>
        <strain evidence="6">DSM 44526</strain>
    </source>
</reference>
<evidence type="ECO:0000256" key="3">
    <source>
        <dbReference type="ARBA" id="ARBA00023163"/>
    </source>
</evidence>
<evidence type="ECO:0000313" key="6">
    <source>
        <dbReference type="Proteomes" id="UP000198863"/>
    </source>
</evidence>
<dbReference type="EMBL" id="FNCF01000003">
    <property type="protein sequence ID" value="SDG34517.1"/>
    <property type="molecule type" value="Genomic_DNA"/>
</dbReference>
<dbReference type="Gene3D" id="1.10.10.10">
    <property type="entry name" value="Winged helix-like DNA-binding domain superfamily/Winged helix DNA-binding domain"/>
    <property type="match status" value="1"/>
</dbReference>
<dbReference type="SMART" id="SM00866">
    <property type="entry name" value="UTRA"/>
    <property type="match status" value="1"/>
</dbReference>
<dbReference type="SMART" id="SM00345">
    <property type="entry name" value="HTH_GNTR"/>
    <property type="match status" value="1"/>
</dbReference>
<evidence type="ECO:0000256" key="1">
    <source>
        <dbReference type="ARBA" id="ARBA00023015"/>
    </source>
</evidence>
<keyword evidence="2" id="KW-0238">DNA-binding</keyword>
<dbReference type="InterPro" id="IPR050679">
    <property type="entry name" value="Bact_HTH_transcr_reg"/>
</dbReference>
<sequence>MDRAAGADLIRRGRTLPQQTADRLWSDLVAGRARSGDRLPSERVLADRYRVSRVTVRSALAGLAERGLLSVTPARGWQVEVDTGPVGEDVGHTVQGFADYAAERGLTARSAVLRQVTRAATVAEADRLQIAPGAPLFEMRRLRFLDDVVVAVEHNRLPLALCPALATTDFHAASLYAVLRDNDPPQLPRVADYSVEARYATDEERALLEIEGEVPMLVADQLTYNQQGRALEWTTQVFRGDRYRFRASITD</sequence>
<dbReference type="Proteomes" id="UP000198863">
    <property type="component" value="Unassembled WGS sequence"/>
</dbReference>
<dbReference type="Pfam" id="PF07702">
    <property type="entry name" value="UTRA"/>
    <property type="match status" value="1"/>
</dbReference>
<keyword evidence="1" id="KW-0805">Transcription regulation</keyword>
<proteinExistence type="predicted"/>
<dbReference type="SUPFAM" id="SSF46785">
    <property type="entry name" value="Winged helix' DNA-binding domain"/>
    <property type="match status" value="1"/>
</dbReference>
<protein>
    <submittedName>
        <fullName evidence="5">Transcriptional regulator, GntR family</fullName>
    </submittedName>
</protein>
<dbReference type="RefSeq" id="WP_091062800.1">
    <property type="nucleotide sequence ID" value="NZ_FNCF01000003.1"/>
</dbReference>
<dbReference type="InterPro" id="IPR036390">
    <property type="entry name" value="WH_DNA-bd_sf"/>
</dbReference>